<dbReference type="InterPro" id="IPR036279">
    <property type="entry name" value="5-3_exonuclease_C_sf"/>
</dbReference>
<keyword evidence="7 17" id="KW-0235">DNA replication</keyword>
<name>A0A4P6F7Z4_9BACL</name>
<evidence type="ECO:0000256" key="3">
    <source>
        <dbReference type="ARBA" id="ARBA00012417"/>
    </source>
</evidence>
<dbReference type="CDD" id="cd09898">
    <property type="entry name" value="H3TH_53EXO"/>
    <property type="match status" value="1"/>
</dbReference>
<keyword evidence="13 17" id="KW-0238">DNA-binding</keyword>
<dbReference type="Pfam" id="PF00476">
    <property type="entry name" value="DNA_pol_A"/>
    <property type="match status" value="1"/>
</dbReference>
<dbReference type="NCBIfam" id="NF004397">
    <property type="entry name" value="PRK05755.1"/>
    <property type="match status" value="1"/>
</dbReference>
<dbReference type="Pfam" id="PF02739">
    <property type="entry name" value="5_3_exonuc_N"/>
    <property type="match status" value="1"/>
</dbReference>
<dbReference type="SUPFAM" id="SSF88723">
    <property type="entry name" value="PIN domain-like"/>
    <property type="match status" value="1"/>
</dbReference>
<dbReference type="Gene3D" id="1.20.1060.10">
    <property type="entry name" value="Taq DNA Polymerase, Chain T, domain 4"/>
    <property type="match status" value="1"/>
</dbReference>
<keyword evidence="12 17" id="KW-0239">DNA-directed DNA polymerase</keyword>
<keyword evidence="22" id="KW-1185">Reference proteome</keyword>
<dbReference type="RefSeq" id="WP_129440251.1">
    <property type="nucleotide sequence ID" value="NZ_CP035492.1"/>
</dbReference>
<dbReference type="Gene3D" id="3.30.420.10">
    <property type="entry name" value="Ribonuclease H-like superfamily/Ribonuclease H"/>
    <property type="match status" value="1"/>
</dbReference>
<comment type="subunit">
    <text evidence="2 17">Single-chain monomer with multiple functions.</text>
</comment>
<dbReference type="GO" id="GO:0008409">
    <property type="term" value="F:5'-3' exonuclease activity"/>
    <property type="evidence" value="ECO:0007669"/>
    <property type="project" value="InterPro"/>
</dbReference>
<dbReference type="Proteomes" id="UP000293568">
    <property type="component" value="Chromosome"/>
</dbReference>
<evidence type="ECO:0000259" key="19">
    <source>
        <dbReference type="SMART" id="SM00475"/>
    </source>
</evidence>
<keyword evidence="11" id="KW-0269">Exonuclease</keyword>
<dbReference type="InterPro" id="IPR012337">
    <property type="entry name" value="RNaseH-like_sf"/>
</dbReference>
<dbReference type="SUPFAM" id="SSF53098">
    <property type="entry name" value="Ribonuclease H-like"/>
    <property type="match status" value="1"/>
</dbReference>
<dbReference type="SUPFAM" id="SSF47807">
    <property type="entry name" value="5' to 3' exonuclease, C-terminal subdomain"/>
    <property type="match status" value="1"/>
</dbReference>
<dbReference type="InterPro" id="IPR001098">
    <property type="entry name" value="DNA-dir_DNA_pol_A_palm_dom"/>
</dbReference>
<keyword evidence="5 17" id="KW-0808">Transferase</keyword>
<evidence type="ECO:0000256" key="15">
    <source>
        <dbReference type="ARBA" id="ARBA00049244"/>
    </source>
</evidence>
<evidence type="ECO:0000256" key="9">
    <source>
        <dbReference type="ARBA" id="ARBA00022763"/>
    </source>
</evidence>
<proteinExistence type="inferred from homology"/>
<dbReference type="PANTHER" id="PTHR10133:SF27">
    <property type="entry name" value="DNA POLYMERASE NU"/>
    <property type="match status" value="1"/>
</dbReference>
<dbReference type="InterPro" id="IPR029060">
    <property type="entry name" value="PIN-like_dom_sf"/>
</dbReference>
<keyword evidence="9 17" id="KW-0227">DNA damage</keyword>
<dbReference type="CDD" id="cd06140">
    <property type="entry name" value="DNA_polA_I_Bacillus_like_exo"/>
    <property type="match status" value="1"/>
</dbReference>
<dbReference type="FunFam" id="3.40.50.1010:FF:000001">
    <property type="entry name" value="DNA polymerase I"/>
    <property type="match status" value="1"/>
</dbReference>
<keyword evidence="10" id="KW-0378">Hydrolase</keyword>
<dbReference type="AlphaFoldDB" id="A0A4P6F7Z4"/>
<dbReference type="PRINTS" id="PR00868">
    <property type="entry name" value="DNAPOLI"/>
</dbReference>
<dbReference type="InterPro" id="IPR020045">
    <property type="entry name" value="DNA_polI_H3TH"/>
</dbReference>
<evidence type="ECO:0000256" key="4">
    <source>
        <dbReference type="ARBA" id="ARBA00020311"/>
    </source>
</evidence>
<evidence type="ECO:0000256" key="1">
    <source>
        <dbReference type="ARBA" id="ARBA00007705"/>
    </source>
</evidence>
<dbReference type="PANTHER" id="PTHR10133">
    <property type="entry name" value="DNA POLYMERASE I"/>
    <property type="match status" value="1"/>
</dbReference>
<evidence type="ECO:0000313" key="21">
    <source>
        <dbReference type="EMBL" id="QAY66558.1"/>
    </source>
</evidence>
<evidence type="ECO:0000256" key="8">
    <source>
        <dbReference type="ARBA" id="ARBA00022722"/>
    </source>
</evidence>
<evidence type="ECO:0000256" key="12">
    <source>
        <dbReference type="ARBA" id="ARBA00022932"/>
    </source>
</evidence>
<dbReference type="GO" id="GO:0008408">
    <property type="term" value="F:3'-5' exonuclease activity"/>
    <property type="evidence" value="ECO:0007669"/>
    <property type="project" value="InterPro"/>
</dbReference>
<dbReference type="SMART" id="SM00279">
    <property type="entry name" value="HhH2"/>
    <property type="match status" value="1"/>
</dbReference>
<dbReference type="FunFam" id="1.10.150.20:FF:000003">
    <property type="entry name" value="DNA polymerase I"/>
    <property type="match status" value="1"/>
</dbReference>
<dbReference type="InterPro" id="IPR018320">
    <property type="entry name" value="DNA_polymerase_1"/>
</dbReference>
<accession>A0A4P6F7Z4</accession>
<keyword evidence="6 17" id="KW-0548">Nucleotidyltransferase</keyword>
<evidence type="ECO:0000256" key="10">
    <source>
        <dbReference type="ARBA" id="ARBA00022801"/>
    </source>
</evidence>
<comment type="similarity">
    <text evidence="1 17">Belongs to the DNA polymerase type-A family.</text>
</comment>
<dbReference type="SMART" id="SM00475">
    <property type="entry name" value="53EXOc"/>
    <property type="match status" value="1"/>
</dbReference>
<evidence type="ECO:0000259" key="20">
    <source>
        <dbReference type="SMART" id="SM00482"/>
    </source>
</evidence>
<evidence type="ECO:0000256" key="17">
    <source>
        <dbReference type="RuleBase" id="RU004460"/>
    </source>
</evidence>
<dbReference type="InterPro" id="IPR002298">
    <property type="entry name" value="DNA_polymerase_A"/>
</dbReference>
<feature type="domain" description="DNA-directed DNA polymerase family A palm" evidence="20">
    <location>
        <begin position="648"/>
        <end position="855"/>
    </location>
</feature>
<keyword evidence="8" id="KW-0540">Nuclease</keyword>
<dbReference type="GO" id="GO:0003887">
    <property type="term" value="F:DNA-directed DNA polymerase activity"/>
    <property type="evidence" value="ECO:0007669"/>
    <property type="project" value="UniProtKB-UniRule"/>
</dbReference>
<dbReference type="Gene3D" id="3.40.50.1010">
    <property type="entry name" value="5'-nuclease"/>
    <property type="match status" value="1"/>
</dbReference>
<dbReference type="InterPro" id="IPR020046">
    <property type="entry name" value="5-3_exonucl_a-hlix_arch_N"/>
</dbReference>
<evidence type="ECO:0000259" key="18">
    <source>
        <dbReference type="SMART" id="SM00474"/>
    </source>
</evidence>
<dbReference type="EC" id="2.7.7.7" evidence="3 16"/>
<dbReference type="InterPro" id="IPR002421">
    <property type="entry name" value="5-3_exonuclease"/>
</dbReference>
<dbReference type="GO" id="GO:0003677">
    <property type="term" value="F:DNA binding"/>
    <property type="evidence" value="ECO:0007669"/>
    <property type="project" value="UniProtKB-UniRule"/>
</dbReference>
<dbReference type="GO" id="GO:0006261">
    <property type="term" value="P:DNA-templated DNA replication"/>
    <property type="evidence" value="ECO:0007669"/>
    <property type="project" value="UniProtKB-UniRule"/>
</dbReference>
<dbReference type="OrthoDB" id="9806424at2"/>
<dbReference type="SUPFAM" id="SSF56672">
    <property type="entry name" value="DNA/RNA polymerases"/>
    <property type="match status" value="1"/>
</dbReference>
<keyword evidence="14 17" id="KW-0234">DNA repair</keyword>
<evidence type="ECO:0000256" key="13">
    <source>
        <dbReference type="ARBA" id="ARBA00023125"/>
    </source>
</evidence>
<feature type="domain" description="3'-5' exonuclease" evidence="18">
    <location>
        <begin position="307"/>
        <end position="481"/>
    </location>
</feature>
<dbReference type="SMART" id="SM00474">
    <property type="entry name" value="35EXOc"/>
    <property type="match status" value="1"/>
</dbReference>
<dbReference type="GO" id="GO:0006302">
    <property type="term" value="P:double-strand break repair"/>
    <property type="evidence" value="ECO:0007669"/>
    <property type="project" value="TreeGrafter"/>
</dbReference>
<dbReference type="Pfam" id="PF01367">
    <property type="entry name" value="5_3_exonuc"/>
    <property type="match status" value="1"/>
</dbReference>
<evidence type="ECO:0000313" key="22">
    <source>
        <dbReference type="Proteomes" id="UP000293568"/>
    </source>
</evidence>
<evidence type="ECO:0000256" key="2">
    <source>
        <dbReference type="ARBA" id="ARBA00011541"/>
    </source>
</evidence>
<evidence type="ECO:0000256" key="14">
    <source>
        <dbReference type="ARBA" id="ARBA00023204"/>
    </source>
</evidence>
<evidence type="ECO:0000256" key="11">
    <source>
        <dbReference type="ARBA" id="ARBA00022839"/>
    </source>
</evidence>
<dbReference type="PROSITE" id="PS00447">
    <property type="entry name" value="DNA_POLYMERASE_A"/>
    <property type="match status" value="1"/>
</dbReference>
<dbReference type="Gene3D" id="1.10.150.20">
    <property type="entry name" value="5' to 3' exonuclease, C-terminal subdomain"/>
    <property type="match status" value="2"/>
</dbReference>
<dbReference type="InterPro" id="IPR008918">
    <property type="entry name" value="HhH2"/>
</dbReference>
<protein>
    <recommendedName>
        <fullName evidence="4 16">DNA polymerase I</fullName>
        <ecNumber evidence="3 16">2.7.7.7</ecNumber>
    </recommendedName>
</protein>
<evidence type="ECO:0000256" key="7">
    <source>
        <dbReference type="ARBA" id="ARBA00022705"/>
    </source>
</evidence>
<dbReference type="InterPro" id="IPR019760">
    <property type="entry name" value="DNA-dir_DNA_pol_A_CS"/>
</dbReference>
<dbReference type="InterPro" id="IPR036397">
    <property type="entry name" value="RNaseH_sf"/>
</dbReference>
<dbReference type="Gene3D" id="3.30.70.370">
    <property type="match status" value="1"/>
</dbReference>
<comment type="catalytic activity">
    <reaction evidence="15 17">
        <text>DNA(n) + a 2'-deoxyribonucleoside 5'-triphosphate = DNA(n+1) + diphosphate</text>
        <dbReference type="Rhea" id="RHEA:22508"/>
        <dbReference type="Rhea" id="RHEA-COMP:17339"/>
        <dbReference type="Rhea" id="RHEA-COMP:17340"/>
        <dbReference type="ChEBI" id="CHEBI:33019"/>
        <dbReference type="ChEBI" id="CHEBI:61560"/>
        <dbReference type="ChEBI" id="CHEBI:173112"/>
        <dbReference type="EC" id="2.7.7.7"/>
    </reaction>
</comment>
<dbReference type="NCBIfam" id="TIGR00593">
    <property type="entry name" value="pola"/>
    <property type="match status" value="1"/>
</dbReference>
<dbReference type="EMBL" id="CP035492">
    <property type="protein sequence ID" value="QAY66558.1"/>
    <property type="molecule type" value="Genomic_DNA"/>
</dbReference>
<evidence type="ECO:0000256" key="16">
    <source>
        <dbReference type="NCBIfam" id="TIGR00593"/>
    </source>
</evidence>
<dbReference type="FunFam" id="1.20.1060.10:FF:000001">
    <property type="entry name" value="DNA polymerase I"/>
    <property type="match status" value="1"/>
</dbReference>
<gene>
    <name evidence="17 21" type="primary">polA</name>
    <name evidence="21" type="ORF">ET464_09240</name>
</gene>
<reference evidence="21 22" key="1">
    <citation type="submission" date="2019-01" db="EMBL/GenBank/DDBJ databases">
        <title>Genome sequencing of strain FW100M-2.</title>
        <authorList>
            <person name="Heo J."/>
            <person name="Kim S.-J."/>
            <person name="Kim J.-S."/>
            <person name="Hong S.-B."/>
            <person name="Kwon S.-W."/>
        </authorList>
    </citation>
    <scope>NUCLEOTIDE SEQUENCE [LARGE SCALE GENOMIC DNA]</scope>
    <source>
        <strain evidence="21 22">FW100M-2</strain>
    </source>
</reference>
<dbReference type="CDD" id="cd09859">
    <property type="entry name" value="PIN_53EXO"/>
    <property type="match status" value="1"/>
</dbReference>
<dbReference type="InterPro" id="IPR002562">
    <property type="entry name" value="3'-5'_exonuclease_dom"/>
</dbReference>
<dbReference type="InterPro" id="IPR043502">
    <property type="entry name" value="DNA/RNA_pol_sf"/>
</dbReference>
<dbReference type="CDD" id="cd08637">
    <property type="entry name" value="DNA_pol_A_pol_I_C"/>
    <property type="match status" value="1"/>
</dbReference>
<feature type="domain" description="5'-3' exonuclease" evidence="19">
    <location>
        <begin position="2"/>
        <end position="260"/>
    </location>
</feature>
<organism evidence="21 22">
    <name type="scientific">Paenibacillus protaetiae</name>
    <dbReference type="NCBI Taxonomy" id="2509456"/>
    <lineage>
        <taxon>Bacteria</taxon>
        <taxon>Bacillati</taxon>
        <taxon>Bacillota</taxon>
        <taxon>Bacilli</taxon>
        <taxon>Bacillales</taxon>
        <taxon>Paenibacillaceae</taxon>
        <taxon>Paenibacillus</taxon>
    </lineage>
</organism>
<dbReference type="Pfam" id="PF22619">
    <property type="entry name" value="DNA_polI_exo1"/>
    <property type="match status" value="1"/>
</dbReference>
<dbReference type="FunFam" id="1.10.150.20:FF:000002">
    <property type="entry name" value="DNA polymerase I"/>
    <property type="match status" value="1"/>
</dbReference>
<evidence type="ECO:0000256" key="6">
    <source>
        <dbReference type="ARBA" id="ARBA00022695"/>
    </source>
</evidence>
<sequence>MDKWILIDGNSIANRAFYAMPPLTNSSGLHTNAVYGFTTMLLKLLEEEKPTHVLVAFDASKITFRHEGYSEYKGGRAKTPPELSEQFPVMKELLQSFGIAQFELSGYEADDIIGTLTRLADEQGVDALVVTGDKDMLQLVSPKVTVAVTRKGVSEVERYSPAEMTERYGLTPQQFIDLKGLMGDASDNIPGIPGVGEKTALKLLHEYGSVEGVLEHTHELKGKMKEKVEQHKDDAVMSKKLATIFREVPLTQTAEDIRYSGYDAARLSEAFRKLEFKSLLERLDLSGAGAGEAEGAQPAAELHTVLIAGEQDAGQLKALLDALASEEEHGLYIEAAGENPHTADMLGISAAVGGAVYALAAGTLEAPFAEPLRAWLADENKPKYGFDTHKADLALAWRGIPLRGVKFDVQLAAYLLDPTDGSQTLSGVAARYGLPAVQADEAVYGKGAKFKVPDEETLLRHLAVKADAVRRIVQLQRAELDATGMNKLIYELELPLSRVLAAMELQGIAVAKGELQSLGGELERGISEAVSRIYELAGTEFNINSPKQLGEILFDKLGLPVIKKTKTGYSTDADVLEKLEPYHEIVPLILHFRQLAKLQSTYVEGLLKEIRTETGKVHTYFRQTIAATGRLSSQFPNLQNIPIRLEEGRKIRKAFVPSEPGWYILAADYSQIELRVLAHISGDERLKEAFIRDMDIHTKTAMDVFGVSAEEVDSNMRRSAKAVNFGIVYGISDFGLSQNLNITRKEAAQFIEQYFDVFQGVKKYMEDIKMQARRDGYVTTLLERRRYLPDIKASNFNLRSFAERTAMNTPIQGTAADIIKLAMVRMDETLKERKLKSRMLLQVHDELVFEVPEEELELMKQLVPQVMESAIELDVPLRADVNYGVNWYEAK</sequence>
<dbReference type="InterPro" id="IPR054690">
    <property type="entry name" value="DNA_polI_exonuclease"/>
</dbReference>
<dbReference type="SMART" id="SM00482">
    <property type="entry name" value="POLAc"/>
    <property type="match status" value="1"/>
</dbReference>
<evidence type="ECO:0000256" key="5">
    <source>
        <dbReference type="ARBA" id="ARBA00022679"/>
    </source>
</evidence>
<dbReference type="KEGG" id="pprt:ET464_09240"/>